<proteinExistence type="predicted"/>
<keyword evidence="1" id="KW-0812">Transmembrane</keyword>
<keyword evidence="1" id="KW-1133">Transmembrane helix</keyword>
<evidence type="ECO:0000313" key="2">
    <source>
        <dbReference type="EMBL" id="CEK69985.1"/>
    </source>
</evidence>
<sequence>MQNLIDIYAHRSGFVICTLGSEILRLRSGCTTTQVALSFVHLVLGFGLAYIMQMSERKEQEKGCMVNATL</sequence>
<name>A0A0B6ZQK1_9EUPU</name>
<evidence type="ECO:0000256" key="1">
    <source>
        <dbReference type="SAM" id="Phobius"/>
    </source>
</evidence>
<gene>
    <name evidence="2" type="primary">ORF72369</name>
</gene>
<organism evidence="2">
    <name type="scientific">Arion vulgaris</name>
    <dbReference type="NCBI Taxonomy" id="1028688"/>
    <lineage>
        <taxon>Eukaryota</taxon>
        <taxon>Metazoa</taxon>
        <taxon>Spiralia</taxon>
        <taxon>Lophotrochozoa</taxon>
        <taxon>Mollusca</taxon>
        <taxon>Gastropoda</taxon>
        <taxon>Heterobranchia</taxon>
        <taxon>Euthyneura</taxon>
        <taxon>Panpulmonata</taxon>
        <taxon>Eupulmonata</taxon>
        <taxon>Stylommatophora</taxon>
        <taxon>Helicina</taxon>
        <taxon>Arionoidea</taxon>
        <taxon>Arionidae</taxon>
        <taxon>Arion</taxon>
    </lineage>
</organism>
<dbReference type="AlphaFoldDB" id="A0A0B6ZQK1"/>
<keyword evidence="1" id="KW-0472">Membrane</keyword>
<accession>A0A0B6ZQK1</accession>
<feature type="transmembrane region" description="Helical" evidence="1">
    <location>
        <begin position="35"/>
        <end position="52"/>
    </location>
</feature>
<reference evidence="2" key="1">
    <citation type="submission" date="2014-12" db="EMBL/GenBank/DDBJ databases">
        <title>Insight into the proteome of Arion vulgaris.</title>
        <authorList>
            <person name="Aradska J."/>
            <person name="Bulat T."/>
            <person name="Smidak R."/>
            <person name="Sarate P."/>
            <person name="Gangsoo J."/>
            <person name="Sialana F."/>
            <person name="Bilban M."/>
            <person name="Lubec G."/>
        </authorList>
    </citation>
    <scope>NUCLEOTIDE SEQUENCE</scope>
    <source>
        <tissue evidence="2">Skin</tissue>
    </source>
</reference>
<dbReference type="EMBL" id="HACG01023120">
    <property type="protein sequence ID" value="CEK69985.1"/>
    <property type="molecule type" value="Transcribed_RNA"/>
</dbReference>
<protein>
    <submittedName>
        <fullName evidence="2">Uncharacterized protein</fullName>
    </submittedName>
</protein>